<sequence length="204" mass="22953">MKEFTVTADIMGHETSVELNESEAVGLLVHADKDIEIADREKLLTLGCRRVVHRFGWRRMGAHRMSQSVVSKADHLHEEISDKLGELVCIGYEDDSSTECEKETMELVRGFAYELVKEALDSIPKYKVGMSNSEWGGPAIPALHVNMEGGIVYQNQVLTKLEERLKSLAPPPPIKEISSGELRDALIKEFGLERAEKFIKENMQ</sequence>
<dbReference type="GeneID" id="65066755"/>
<dbReference type="KEGG" id="vg:65066755"/>
<proteinExistence type="predicted"/>
<evidence type="ECO:0000313" key="1">
    <source>
        <dbReference type="EMBL" id="AKO61646.1"/>
    </source>
</evidence>
<organism evidence="1 2">
    <name type="scientific">Stenotrophomonas phage IME-SM1</name>
    <dbReference type="NCBI Taxonomy" id="1654717"/>
    <lineage>
        <taxon>Viruses</taxon>
        <taxon>Duplodnaviria</taxon>
        <taxon>Heunggongvirae</taxon>
        <taxon>Uroviricota</taxon>
        <taxon>Caudoviricetes</taxon>
        <taxon>Menderavirus</taxon>
        <taxon>Menderavirus IMESM1</taxon>
    </lineage>
</organism>
<reference evidence="1 2" key="1">
    <citation type="submission" date="2015-05" db="EMBL/GenBank/DDBJ databases">
        <authorList>
            <person name="Liu X."/>
            <person name="Tong Y."/>
            <person name="Huang Y."/>
            <person name="Fan H."/>
            <person name="An X."/>
            <person name="Mi Z."/>
            <person name="Zhang Z."/>
        </authorList>
    </citation>
    <scope>NUCLEOTIDE SEQUENCE [LARGE SCALE GENOMIC DNA]</scope>
</reference>
<dbReference type="EMBL" id="KR560069">
    <property type="protein sequence ID" value="AKO61646.1"/>
    <property type="molecule type" value="Genomic_DNA"/>
</dbReference>
<dbReference type="Proteomes" id="UP000224291">
    <property type="component" value="Segment"/>
</dbReference>
<evidence type="ECO:0000313" key="2">
    <source>
        <dbReference type="Proteomes" id="UP000224291"/>
    </source>
</evidence>
<dbReference type="RefSeq" id="YP_010077839.1">
    <property type="nucleotide sequence ID" value="NC_054952.1"/>
</dbReference>
<protein>
    <submittedName>
        <fullName evidence="1">Uncharacterized protein</fullName>
    </submittedName>
</protein>
<accession>A0A0H4ISE5</accession>
<keyword evidence="2" id="KW-1185">Reference proteome</keyword>
<name>A0A0H4ISE5_9CAUD</name>